<accession>A0A837ZXZ9</accession>
<organism evidence="3 4">
    <name type="scientific">Haloechinothrix aidingensis</name>
    <dbReference type="NCBI Taxonomy" id="2752311"/>
    <lineage>
        <taxon>Bacteria</taxon>
        <taxon>Bacillati</taxon>
        <taxon>Actinomycetota</taxon>
        <taxon>Actinomycetes</taxon>
        <taxon>Pseudonocardiales</taxon>
        <taxon>Pseudonocardiaceae</taxon>
        <taxon>Haloechinothrix</taxon>
    </lineage>
</organism>
<dbReference type="PROSITE" id="PS51257">
    <property type="entry name" value="PROKAR_LIPOPROTEIN"/>
    <property type="match status" value="1"/>
</dbReference>
<dbReference type="RefSeq" id="WP_180892289.1">
    <property type="nucleotide sequence ID" value="NZ_JACCKD010000002.1"/>
</dbReference>
<feature type="region of interest" description="Disordered" evidence="1">
    <location>
        <begin position="40"/>
        <end position="72"/>
    </location>
</feature>
<dbReference type="Proteomes" id="UP000582974">
    <property type="component" value="Unassembled WGS sequence"/>
</dbReference>
<comment type="caution">
    <text evidence="3">The sequence shown here is derived from an EMBL/GenBank/DDBJ whole genome shotgun (WGS) entry which is preliminary data.</text>
</comment>
<keyword evidence="4" id="KW-1185">Reference proteome</keyword>
<evidence type="ECO:0000313" key="4">
    <source>
        <dbReference type="Proteomes" id="UP000582974"/>
    </source>
</evidence>
<sequence length="265" mass="27803">MGRVRSRAVSTRAAAAAFATVALACAAVGVADTTGIGTIPVAAEGTPASDPSAGSDDGTGEAEESGVAAEQANPGIELEVSFDVDSVSRIAAFDSELHLERGRFDGVIYEEDGENKLRGDLDIPASDGYFVAFDFMPVTSTVELLQHEEVTGTSELDLVNQRAHVEMEAELFVALSDVRQDGIPLRVGDECRTRVPATIEITGWVNLVEGAESEMDQSVYAIPTFTGCGSAEDLDPLMTGLVAGEGNLLDTTLTTRCVATCPVRE</sequence>
<keyword evidence="2" id="KW-0732">Signal</keyword>
<feature type="chain" id="PRO_5038962148" description="Polyisoprenoid-binding protein YceI" evidence="2">
    <location>
        <begin position="27"/>
        <end position="265"/>
    </location>
</feature>
<evidence type="ECO:0000313" key="3">
    <source>
        <dbReference type="EMBL" id="MBA0125516.1"/>
    </source>
</evidence>
<evidence type="ECO:0000256" key="2">
    <source>
        <dbReference type="SAM" id="SignalP"/>
    </source>
</evidence>
<protein>
    <recommendedName>
        <fullName evidence="5">Polyisoprenoid-binding protein YceI</fullName>
    </recommendedName>
</protein>
<dbReference type="AlphaFoldDB" id="A0A837ZXZ9"/>
<gene>
    <name evidence="3" type="ORF">H0B56_08180</name>
</gene>
<reference evidence="3 4" key="1">
    <citation type="submission" date="2020-07" db="EMBL/GenBank/DDBJ databases">
        <title>Genome of Haloechinothrix sp.</title>
        <authorList>
            <person name="Tang S.-K."/>
            <person name="Yang L."/>
            <person name="Zhu W.-Y."/>
        </authorList>
    </citation>
    <scope>NUCLEOTIDE SEQUENCE [LARGE SCALE GENOMIC DNA]</scope>
    <source>
        <strain evidence="3 4">YIM 98757</strain>
    </source>
</reference>
<feature type="signal peptide" evidence="2">
    <location>
        <begin position="1"/>
        <end position="26"/>
    </location>
</feature>
<evidence type="ECO:0008006" key="5">
    <source>
        <dbReference type="Google" id="ProtNLM"/>
    </source>
</evidence>
<dbReference type="EMBL" id="JACCKD010000002">
    <property type="protein sequence ID" value="MBA0125516.1"/>
    <property type="molecule type" value="Genomic_DNA"/>
</dbReference>
<proteinExistence type="predicted"/>
<name>A0A837ZXZ9_9PSEU</name>
<evidence type="ECO:0000256" key="1">
    <source>
        <dbReference type="SAM" id="MobiDB-lite"/>
    </source>
</evidence>